<feature type="transmembrane region" description="Helical" evidence="1">
    <location>
        <begin position="31"/>
        <end position="61"/>
    </location>
</feature>
<gene>
    <name evidence="2" type="ORF">BWY04_01505</name>
</gene>
<proteinExistence type="predicted"/>
<evidence type="ECO:0000256" key="1">
    <source>
        <dbReference type="SAM" id="Phobius"/>
    </source>
</evidence>
<protein>
    <submittedName>
        <fullName evidence="2">Uncharacterized protein</fullName>
    </submittedName>
</protein>
<sequence>MEPLICYGLLSISICSNWVNCKFNQYKQITLSLFVLSLLSGIIYGYVAPYSFFIAAFLFLASYIYFENKKFKWIGFAVLSLISILLALHLFPGFHNYNIVKNIQLTDNSLNYSLYLNFDKAMAGFIILTFQKDLINSFSQLINVVKKMLFMA</sequence>
<evidence type="ECO:0000313" key="2">
    <source>
        <dbReference type="EMBL" id="OQB39866.1"/>
    </source>
</evidence>
<dbReference type="EMBL" id="MWDB01000070">
    <property type="protein sequence ID" value="OQB39866.1"/>
    <property type="molecule type" value="Genomic_DNA"/>
</dbReference>
<dbReference type="AlphaFoldDB" id="A0A1V5ZID9"/>
<keyword evidence="1" id="KW-0812">Transmembrane</keyword>
<feature type="transmembrane region" description="Helical" evidence="1">
    <location>
        <begin position="73"/>
        <end position="92"/>
    </location>
</feature>
<name>A0A1V5ZID9_9BACT</name>
<keyword evidence="1" id="KW-1133">Transmembrane helix</keyword>
<organism evidence="2">
    <name type="scientific">candidate division CPR1 bacterium ADurb.Bin160</name>
    <dbReference type="NCBI Taxonomy" id="1852826"/>
    <lineage>
        <taxon>Bacteria</taxon>
        <taxon>candidate division CPR1</taxon>
    </lineage>
</organism>
<accession>A0A1V5ZID9</accession>
<reference evidence="2" key="1">
    <citation type="submission" date="2017-02" db="EMBL/GenBank/DDBJ databases">
        <title>Delving into the versatile metabolic prowess of the omnipresent phylum Bacteroidetes.</title>
        <authorList>
            <person name="Nobu M.K."/>
            <person name="Mei R."/>
            <person name="Narihiro T."/>
            <person name="Kuroda K."/>
            <person name="Liu W.-T."/>
        </authorList>
    </citation>
    <scope>NUCLEOTIDE SEQUENCE</scope>
    <source>
        <strain evidence="2">ADurb.Bin160</strain>
    </source>
</reference>
<keyword evidence="1" id="KW-0472">Membrane</keyword>
<comment type="caution">
    <text evidence="2">The sequence shown here is derived from an EMBL/GenBank/DDBJ whole genome shotgun (WGS) entry which is preliminary data.</text>
</comment>
<dbReference type="Proteomes" id="UP000485621">
    <property type="component" value="Unassembled WGS sequence"/>
</dbReference>